<evidence type="ECO:0000313" key="2">
    <source>
        <dbReference type="Proteomes" id="UP000195043"/>
    </source>
</evidence>
<keyword evidence="2" id="KW-1185">Reference proteome</keyword>
<evidence type="ECO:0000313" key="1">
    <source>
        <dbReference type="EMBL" id="OTN75173.1"/>
    </source>
</evidence>
<dbReference type="AlphaFoldDB" id="A0A242A3J1"/>
<gene>
    <name evidence="1" type="ORF">A5886_000243</name>
</gene>
<proteinExistence type="predicted"/>
<accession>A0A242A3J1</accession>
<organism evidence="1 2">
    <name type="scientific">Candidatus Enterococcus testudinis</name>
    <dbReference type="NCBI Taxonomy" id="1834191"/>
    <lineage>
        <taxon>Bacteria</taxon>
        <taxon>Bacillati</taxon>
        <taxon>Bacillota</taxon>
        <taxon>Bacilli</taxon>
        <taxon>Lactobacillales</taxon>
        <taxon>Enterococcaceae</taxon>
        <taxon>Enterococcus</taxon>
    </lineage>
</organism>
<reference evidence="1 2" key="1">
    <citation type="submission" date="2017-05" db="EMBL/GenBank/DDBJ databases">
        <title>The Genome Sequence of Enterococcus sp. 8G7_MSG3316.</title>
        <authorList>
            <consortium name="The Broad Institute Genomics Platform"/>
            <consortium name="The Broad Institute Genomic Center for Infectious Diseases"/>
            <person name="Earl A."/>
            <person name="Manson A."/>
            <person name="Schwartman J."/>
            <person name="Gilmore M."/>
            <person name="Abouelleil A."/>
            <person name="Cao P."/>
            <person name="Chapman S."/>
            <person name="Cusick C."/>
            <person name="Shea T."/>
            <person name="Young S."/>
            <person name="Neafsey D."/>
            <person name="Nusbaum C."/>
            <person name="Birren B."/>
        </authorList>
    </citation>
    <scope>NUCLEOTIDE SEQUENCE [LARGE SCALE GENOMIC DNA]</scope>
    <source>
        <strain evidence="1 2">8G7_MSG3316</strain>
    </source>
</reference>
<dbReference type="Proteomes" id="UP000195043">
    <property type="component" value="Unassembled WGS sequence"/>
</dbReference>
<dbReference type="EMBL" id="NGKU01000001">
    <property type="protein sequence ID" value="OTN75173.1"/>
    <property type="molecule type" value="Genomic_DNA"/>
</dbReference>
<protein>
    <submittedName>
        <fullName evidence="1">Uncharacterized protein</fullName>
    </submittedName>
</protein>
<name>A0A242A3J1_9ENTE</name>
<sequence>MKTRRQGDTDVLTAPTKFGIEEDWIYSCKGER</sequence>
<comment type="caution">
    <text evidence="1">The sequence shown here is derived from an EMBL/GenBank/DDBJ whole genome shotgun (WGS) entry which is preliminary data.</text>
</comment>